<feature type="compositionally biased region" description="Basic and acidic residues" evidence="1">
    <location>
        <begin position="171"/>
        <end position="184"/>
    </location>
</feature>
<dbReference type="AlphaFoldDB" id="A0AAV7PA99"/>
<evidence type="ECO:0000256" key="1">
    <source>
        <dbReference type="SAM" id="MobiDB-lite"/>
    </source>
</evidence>
<dbReference type="Proteomes" id="UP001066276">
    <property type="component" value="Chromosome 7"/>
</dbReference>
<proteinExistence type="predicted"/>
<comment type="caution">
    <text evidence="2">The sequence shown here is derived from an EMBL/GenBank/DDBJ whole genome shotgun (WGS) entry which is preliminary data.</text>
</comment>
<sequence length="230" mass="24412">MLGPASMSPPTQAPQYPAFLAPGADSSAFLNAMFSIFQQMAPGGGPAGPSGPLAFNMGAPAPLRPAPFMLFLPMRNVGSAPAPMASASQPVTPSRPVAPAPEQSPVRPSPRSPPKKSMAPMDPASDGSEDRLQASTSAEAMSTPRIEERLHLRRLALRLLEEQEYRRQALEEGEIEESRGDLHGLDTASGLDTSSEWDLSSPGEYTEEAATFHSVIKKAADFFRPPFAGV</sequence>
<keyword evidence="3" id="KW-1185">Reference proteome</keyword>
<protein>
    <submittedName>
        <fullName evidence="2">Uncharacterized protein</fullName>
    </submittedName>
</protein>
<feature type="region of interest" description="Disordered" evidence="1">
    <location>
        <begin position="81"/>
        <end position="145"/>
    </location>
</feature>
<evidence type="ECO:0000313" key="3">
    <source>
        <dbReference type="Proteomes" id="UP001066276"/>
    </source>
</evidence>
<feature type="compositionally biased region" description="Low complexity" evidence="1">
    <location>
        <begin position="81"/>
        <end position="90"/>
    </location>
</feature>
<evidence type="ECO:0000313" key="2">
    <source>
        <dbReference type="EMBL" id="KAJ1125085.1"/>
    </source>
</evidence>
<dbReference type="EMBL" id="JANPWB010000011">
    <property type="protein sequence ID" value="KAJ1125085.1"/>
    <property type="molecule type" value="Genomic_DNA"/>
</dbReference>
<name>A0AAV7PA99_PLEWA</name>
<accession>A0AAV7PA99</accession>
<gene>
    <name evidence="2" type="ORF">NDU88_003523</name>
</gene>
<organism evidence="2 3">
    <name type="scientific">Pleurodeles waltl</name>
    <name type="common">Iberian ribbed newt</name>
    <dbReference type="NCBI Taxonomy" id="8319"/>
    <lineage>
        <taxon>Eukaryota</taxon>
        <taxon>Metazoa</taxon>
        <taxon>Chordata</taxon>
        <taxon>Craniata</taxon>
        <taxon>Vertebrata</taxon>
        <taxon>Euteleostomi</taxon>
        <taxon>Amphibia</taxon>
        <taxon>Batrachia</taxon>
        <taxon>Caudata</taxon>
        <taxon>Salamandroidea</taxon>
        <taxon>Salamandridae</taxon>
        <taxon>Pleurodelinae</taxon>
        <taxon>Pleurodeles</taxon>
    </lineage>
</organism>
<feature type="region of interest" description="Disordered" evidence="1">
    <location>
        <begin position="171"/>
        <end position="202"/>
    </location>
</feature>
<reference evidence="2" key="1">
    <citation type="journal article" date="2022" name="bioRxiv">
        <title>Sequencing and chromosome-scale assembly of the giantPleurodeles waltlgenome.</title>
        <authorList>
            <person name="Brown T."/>
            <person name="Elewa A."/>
            <person name="Iarovenko S."/>
            <person name="Subramanian E."/>
            <person name="Araus A.J."/>
            <person name="Petzold A."/>
            <person name="Susuki M."/>
            <person name="Suzuki K.-i.T."/>
            <person name="Hayashi T."/>
            <person name="Toyoda A."/>
            <person name="Oliveira C."/>
            <person name="Osipova E."/>
            <person name="Leigh N.D."/>
            <person name="Simon A."/>
            <person name="Yun M.H."/>
        </authorList>
    </citation>
    <scope>NUCLEOTIDE SEQUENCE</scope>
    <source>
        <strain evidence="2">20211129_DDA</strain>
        <tissue evidence="2">Liver</tissue>
    </source>
</reference>